<gene>
    <name evidence="4" type="ORF">ETQ85_00435</name>
</gene>
<dbReference type="NCBIfam" id="NF041109">
    <property type="entry name" value="VF_TspB_C_term"/>
    <property type="match status" value="1"/>
</dbReference>
<evidence type="ECO:0000313" key="5">
    <source>
        <dbReference type="Proteomes" id="UP000389128"/>
    </source>
</evidence>
<keyword evidence="5" id="KW-1185">Reference proteome</keyword>
<sequence>MIKYLIALVAFLTALPVYAQATCGLGATIMSYVVAGTIATTCVTVPQVDYSRERFPSSWTDKVTTQANLPKGVVPTEIKIDGEVGRVVKTAPVPAVEISWWAKFKDSLGNQYTRVVTSVSTLASFFAKNTQQRIVIKAVEMALLELGDAWMAENGIVPGHKVPADSPRQVVAADSDRQNVPNFDPAPAASPLEAPGALGLNNPNPDRIYEKSKLGTGPDCGRNPSAAWPNAWLDWSQANRYQTPGTTVNYYKPAQVVEVTYRTGQPMPVPQAPAGYTQTAFNKTTTTYDSTLSRLVTCPIYKEIRQGDLYGKVASKPDLVRAVAPKSAVAENPAVAPIPGDGIPATWPMRNPSIDWPSVRAPWEPNPNAGDPNAPTPDGVTKPDPESSPTMAKLDFSDAFGNYGDPGPDPRLPTEVFELPSIMGDRWADGSCPQPHQLDFRLFGREFSVAIDYKWICIVLAFLRPIFVAAGALMAIAIFVDALKR</sequence>
<evidence type="ECO:0000313" key="4">
    <source>
        <dbReference type="EMBL" id="TYC62063.1"/>
    </source>
</evidence>
<proteinExistence type="predicted"/>
<name>A0A6C2D8D6_9RHOO</name>
<evidence type="ECO:0000256" key="3">
    <source>
        <dbReference type="SAM" id="SignalP"/>
    </source>
</evidence>
<protein>
    <submittedName>
        <fullName evidence="4">Uncharacterized protein</fullName>
    </submittedName>
</protein>
<accession>A0A6C2D8D6</accession>
<feature type="region of interest" description="Disordered" evidence="1">
    <location>
        <begin position="338"/>
        <end position="391"/>
    </location>
</feature>
<organism evidence="4 5">
    <name type="scientific">Zoogloea oleivorans</name>
    <dbReference type="NCBI Taxonomy" id="1552750"/>
    <lineage>
        <taxon>Bacteria</taxon>
        <taxon>Pseudomonadati</taxon>
        <taxon>Pseudomonadota</taxon>
        <taxon>Betaproteobacteria</taxon>
        <taxon>Rhodocyclales</taxon>
        <taxon>Zoogloeaceae</taxon>
        <taxon>Zoogloea</taxon>
    </lineage>
</organism>
<reference evidence="4 5" key="1">
    <citation type="submission" date="2019-01" db="EMBL/GenBank/DDBJ databases">
        <title>Zoogloea oleivorans genome sequencing and assembly.</title>
        <authorList>
            <person name="Tancsics A."/>
            <person name="Farkas M."/>
            <person name="Kriszt B."/>
            <person name="Maroti G."/>
            <person name="Horvath B."/>
        </authorList>
    </citation>
    <scope>NUCLEOTIDE SEQUENCE [LARGE SCALE GENOMIC DNA]</scope>
    <source>
        <strain evidence="4 5">Buc</strain>
    </source>
</reference>
<dbReference type="EMBL" id="SDKK01000001">
    <property type="protein sequence ID" value="TYC62063.1"/>
    <property type="molecule type" value="Genomic_DNA"/>
</dbReference>
<comment type="caution">
    <text evidence="4">The sequence shown here is derived from an EMBL/GenBank/DDBJ whole genome shotgun (WGS) entry which is preliminary data.</text>
</comment>
<keyword evidence="3" id="KW-0732">Signal</keyword>
<dbReference type="AlphaFoldDB" id="A0A6C2D8D6"/>
<evidence type="ECO:0000256" key="1">
    <source>
        <dbReference type="SAM" id="MobiDB-lite"/>
    </source>
</evidence>
<feature type="transmembrane region" description="Helical" evidence="2">
    <location>
        <begin position="455"/>
        <end position="480"/>
    </location>
</feature>
<feature type="chain" id="PRO_5025666198" evidence="3">
    <location>
        <begin position="20"/>
        <end position="485"/>
    </location>
</feature>
<feature type="region of interest" description="Disordered" evidence="1">
    <location>
        <begin position="177"/>
        <end position="221"/>
    </location>
</feature>
<dbReference type="RefSeq" id="WP_148577154.1">
    <property type="nucleotide sequence ID" value="NZ_SDKK01000001.1"/>
</dbReference>
<evidence type="ECO:0000256" key="2">
    <source>
        <dbReference type="SAM" id="Phobius"/>
    </source>
</evidence>
<feature type="signal peptide" evidence="3">
    <location>
        <begin position="1"/>
        <end position="19"/>
    </location>
</feature>
<keyword evidence="2" id="KW-0812">Transmembrane</keyword>
<dbReference type="Proteomes" id="UP000389128">
    <property type="component" value="Unassembled WGS sequence"/>
</dbReference>
<keyword evidence="2" id="KW-1133">Transmembrane helix</keyword>
<keyword evidence="2" id="KW-0472">Membrane</keyword>